<sequence length="96" mass="10226">MISTIVAALGSFVVGDLVTLALARFMPMATAKIAGPTAIKVLAFLAQNYGKQPERTQAEWDSYALSHCSPDVWNLLKDARTPATDTTTHEAPPVGP</sequence>
<proteinExistence type="predicted"/>
<dbReference type="EMBL" id="SIHI01000010">
    <property type="protein sequence ID" value="TWT51825.1"/>
    <property type="molecule type" value="Genomic_DNA"/>
</dbReference>
<evidence type="ECO:0000313" key="1">
    <source>
        <dbReference type="EMBL" id="TWT51825.1"/>
    </source>
</evidence>
<dbReference type="AlphaFoldDB" id="A0A5C5WNN5"/>
<gene>
    <name evidence="1" type="ORF">KOR42_32980</name>
</gene>
<reference evidence="1 2" key="1">
    <citation type="submission" date="2019-02" db="EMBL/GenBank/DDBJ databases">
        <title>Deep-cultivation of Planctomycetes and their phenomic and genomic characterization uncovers novel biology.</title>
        <authorList>
            <person name="Wiegand S."/>
            <person name="Jogler M."/>
            <person name="Boedeker C."/>
            <person name="Pinto D."/>
            <person name="Vollmers J."/>
            <person name="Rivas-Marin E."/>
            <person name="Kohn T."/>
            <person name="Peeters S.H."/>
            <person name="Heuer A."/>
            <person name="Rast P."/>
            <person name="Oberbeckmann S."/>
            <person name="Bunk B."/>
            <person name="Jeske O."/>
            <person name="Meyerdierks A."/>
            <person name="Storesund J.E."/>
            <person name="Kallscheuer N."/>
            <person name="Luecker S."/>
            <person name="Lage O.M."/>
            <person name="Pohl T."/>
            <person name="Merkel B.J."/>
            <person name="Hornburger P."/>
            <person name="Mueller R.-W."/>
            <person name="Bruemmer F."/>
            <person name="Labrenz M."/>
            <person name="Spormann A.M."/>
            <person name="Op Den Camp H."/>
            <person name="Overmann J."/>
            <person name="Amann R."/>
            <person name="Jetten M.S.M."/>
            <person name="Mascher T."/>
            <person name="Medema M.H."/>
            <person name="Devos D.P."/>
            <person name="Kaster A.-K."/>
            <person name="Ovreas L."/>
            <person name="Rohde M."/>
            <person name="Galperin M.Y."/>
            <person name="Jogler C."/>
        </authorList>
    </citation>
    <scope>NUCLEOTIDE SEQUENCE [LARGE SCALE GENOMIC DNA]</scope>
    <source>
        <strain evidence="1 2">KOR42</strain>
    </source>
</reference>
<keyword evidence="2" id="KW-1185">Reference proteome</keyword>
<organism evidence="1 2">
    <name type="scientific">Thalassoglobus neptunius</name>
    <dbReference type="NCBI Taxonomy" id="1938619"/>
    <lineage>
        <taxon>Bacteria</taxon>
        <taxon>Pseudomonadati</taxon>
        <taxon>Planctomycetota</taxon>
        <taxon>Planctomycetia</taxon>
        <taxon>Planctomycetales</taxon>
        <taxon>Planctomycetaceae</taxon>
        <taxon>Thalassoglobus</taxon>
    </lineage>
</organism>
<accession>A0A5C5WNN5</accession>
<protein>
    <submittedName>
        <fullName evidence="1">Uncharacterized protein</fullName>
    </submittedName>
</protein>
<dbReference type="RefSeq" id="WP_146510768.1">
    <property type="nucleotide sequence ID" value="NZ_SIHI01000010.1"/>
</dbReference>
<comment type="caution">
    <text evidence="1">The sequence shown here is derived from an EMBL/GenBank/DDBJ whole genome shotgun (WGS) entry which is preliminary data.</text>
</comment>
<evidence type="ECO:0000313" key="2">
    <source>
        <dbReference type="Proteomes" id="UP000317243"/>
    </source>
</evidence>
<name>A0A5C5WNN5_9PLAN</name>
<dbReference type="Proteomes" id="UP000317243">
    <property type="component" value="Unassembled WGS sequence"/>
</dbReference>